<gene>
    <name evidence="7" type="ORF">GEV33_004037</name>
</gene>
<organism evidence="7 8">
    <name type="scientific">Tenebrio molitor</name>
    <name type="common">Yellow mealworm beetle</name>
    <dbReference type="NCBI Taxonomy" id="7067"/>
    <lineage>
        <taxon>Eukaryota</taxon>
        <taxon>Metazoa</taxon>
        <taxon>Ecdysozoa</taxon>
        <taxon>Arthropoda</taxon>
        <taxon>Hexapoda</taxon>
        <taxon>Insecta</taxon>
        <taxon>Pterygota</taxon>
        <taxon>Neoptera</taxon>
        <taxon>Endopterygota</taxon>
        <taxon>Coleoptera</taxon>
        <taxon>Polyphaga</taxon>
        <taxon>Cucujiformia</taxon>
        <taxon>Tenebrionidae</taxon>
        <taxon>Tenebrio</taxon>
    </lineage>
</organism>
<dbReference type="AlphaFoldDB" id="A0A8J6LDS8"/>
<dbReference type="EMBL" id="JABDTM020016753">
    <property type="protein sequence ID" value="KAH0818754.1"/>
    <property type="molecule type" value="Genomic_DNA"/>
</dbReference>
<dbReference type="Proteomes" id="UP000719412">
    <property type="component" value="Unassembled WGS sequence"/>
</dbReference>
<reference evidence="7" key="1">
    <citation type="journal article" date="2020" name="J Insects Food Feed">
        <title>The yellow mealworm (Tenebrio molitor) genome: a resource for the emerging insects as food and feed industry.</title>
        <authorList>
            <person name="Eriksson T."/>
            <person name="Andere A."/>
            <person name="Kelstrup H."/>
            <person name="Emery V."/>
            <person name="Picard C."/>
        </authorList>
    </citation>
    <scope>NUCLEOTIDE SEQUENCE</scope>
    <source>
        <strain evidence="7">Stoneville</strain>
        <tissue evidence="7">Whole head</tissue>
    </source>
</reference>
<evidence type="ECO:0000256" key="1">
    <source>
        <dbReference type="ARBA" id="ARBA00004123"/>
    </source>
</evidence>
<sequence length="590" mass="66159">MCFNLITSDPYISSFRKIPPRQTKPLSPDAIELLSSPSVPGNYYESFVNDTTECSSDEDDESCSDSFGQLFGVSDHCAAVRKMSDEDKLDFKMQVLQVHPQSTAIIYTPNSPSKPGSGFAGVCEKRHQLKPAPAPAPVLPVCVKTALSYCRLDFSGIKLDTAQSAIFFNSGEVDGTKTLIMQFTSRPISVARSKQLDYQLIKLIASDYLPFSLVENEHFKEFVKMLNPSYILPSRKTASQSLLDQVYTRLVEAVKGEIATATAVTVTTNIGLKEVQDTHVKVKAIVEFFKRSPQAAAKLRAVETQLGCQQLNVKQDMPVRWNSTKDMFERILQIKEPLISTLALVNYEKNTLTLSDWQIIAYSLKALKVFQQVTVDEDPELPVEVQNMVRKMQEQLIRRFSNIEDNLIIAEPTLLDPRFKKYGFADPAAFEKTKAAITKAASHIVLNVQSDNDETSSGNNDHNDSSDNDAQKDEFSIWADYDNKTSSVFLNDNATAAGIVEVNRALFERFVRVEHCIEHYTPAEYMRIDEKLEAFRGRCGFRQAKWPYFQSLLFLKDQFIPRRSTSNLASTSSCANPSPLGTDSSEDVDD</sequence>
<dbReference type="InterPro" id="IPR012337">
    <property type="entry name" value="RNaseH-like_sf"/>
</dbReference>
<protein>
    <submittedName>
        <fullName evidence="7">Uncharacterized protein</fullName>
    </submittedName>
</protein>
<keyword evidence="2" id="KW-0479">Metal-binding</keyword>
<feature type="compositionally biased region" description="Polar residues" evidence="6">
    <location>
        <begin position="567"/>
        <end position="583"/>
    </location>
</feature>
<dbReference type="SUPFAM" id="SSF140996">
    <property type="entry name" value="Hermes dimerisation domain"/>
    <property type="match status" value="1"/>
</dbReference>
<dbReference type="InterPro" id="IPR052035">
    <property type="entry name" value="ZnF_BED_domain_contain"/>
</dbReference>
<evidence type="ECO:0000256" key="6">
    <source>
        <dbReference type="SAM" id="MobiDB-lite"/>
    </source>
</evidence>
<name>A0A8J6LDS8_TENMO</name>
<proteinExistence type="predicted"/>
<reference evidence="7" key="2">
    <citation type="submission" date="2021-08" db="EMBL/GenBank/DDBJ databases">
        <authorList>
            <person name="Eriksson T."/>
        </authorList>
    </citation>
    <scope>NUCLEOTIDE SEQUENCE</scope>
    <source>
        <strain evidence="7">Stoneville</strain>
        <tissue evidence="7">Whole head</tissue>
    </source>
</reference>
<feature type="region of interest" description="Disordered" evidence="6">
    <location>
        <begin position="567"/>
        <end position="590"/>
    </location>
</feature>
<evidence type="ECO:0000256" key="3">
    <source>
        <dbReference type="ARBA" id="ARBA00022771"/>
    </source>
</evidence>
<evidence type="ECO:0000256" key="5">
    <source>
        <dbReference type="ARBA" id="ARBA00023242"/>
    </source>
</evidence>
<dbReference type="PANTHER" id="PTHR46481:SF10">
    <property type="entry name" value="ZINC FINGER BED DOMAIN-CONTAINING PROTEIN 39"/>
    <property type="match status" value="1"/>
</dbReference>
<dbReference type="GO" id="GO:0005634">
    <property type="term" value="C:nucleus"/>
    <property type="evidence" value="ECO:0007669"/>
    <property type="project" value="UniProtKB-SubCell"/>
</dbReference>
<evidence type="ECO:0000256" key="4">
    <source>
        <dbReference type="ARBA" id="ARBA00022833"/>
    </source>
</evidence>
<dbReference type="GO" id="GO:0008270">
    <property type="term" value="F:zinc ion binding"/>
    <property type="evidence" value="ECO:0007669"/>
    <property type="project" value="UniProtKB-KW"/>
</dbReference>
<comment type="subcellular location">
    <subcellularLocation>
        <location evidence="1">Nucleus</location>
    </subcellularLocation>
</comment>
<evidence type="ECO:0000256" key="2">
    <source>
        <dbReference type="ARBA" id="ARBA00022723"/>
    </source>
</evidence>
<dbReference type="SUPFAM" id="SSF53098">
    <property type="entry name" value="Ribonuclease H-like"/>
    <property type="match status" value="1"/>
</dbReference>
<feature type="compositionally biased region" description="Basic and acidic residues" evidence="6">
    <location>
        <begin position="461"/>
        <end position="470"/>
    </location>
</feature>
<keyword evidence="8" id="KW-1185">Reference proteome</keyword>
<comment type="caution">
    <text evidence="7">The sequence shown here is derived from an EMBL/GenBank/DDBJ whole genome shotgun (WGS) entry which is preliminary data.</text>
</comment>
<evidence type="ECO:0000313" key="7">
    <source>
        <dbReference type="EMBL" id="KAH0818754.1"/>
    </source>
</evidence>
<evidence type="ECO:0000313" key="8">
    <source>
        <dbReference type="Proteomes" id="UP000719412"/>
    </source>
</evidence>
<feature type="region of interest" description="Disordered" evidence="6">
    <location>
        <begin position="450"/>
        <end position="470"/>
    </location>
</feature>
<accession>A0A8J6LDS8</accession>
<dbReference type="PANTHER" id="PTHR46481">
    <property type="entry name" value="ZINC FINGER BED DOMAIN-CONTAINING PROTEIN 4"/>
    <property type="match status" value="1"/>
</dbReference>
<keyword evidence="5" id="KW-0539">Nucleus</keyword>
<keyword evidence="4" id="KW-0862">Zinc</keyword>
<keyword evidence="3" id="KW-0863">Zinc-finger</keyword>